<evidence type="ECO:0000256" key="2">
    <source>
        <dbReference type="SAM" id="SignalP"/>
    </source>
</evidence>
<feature type="signal peptide" evidence="2">
    <location>
        <begin position="1"/>
        <end position="23"/>
    </location>
</feature>
<dbReference type="InterPro" id="IPR058248">
    <property type="entry name" value="Lxx211020-like"/>
</dbReference>
<proteinExistence type="predicted"/>
<protein>
    <recommendedName>
        <fullName evidence="5">Copper chaperone PCu(A)C</fullName>
    </recommendedName>
</protein>
<reference evidence="3 4" key="1">
    <citation type="journal article" date="2014" name="ISME J.">
        <title>Ecophysiology of Thioploca ingrica as revealed by the complete genome sequence supplemented with proteomic evidence.</title>
        <authorList>
            <person name="Kojima H."/>
            <person name="Ogura Y."/>
            <person name="Yamamoto N."/>
            <person name="Togashi T."/>
            <person name="Mori H."/>
            <person name="Watanabe T."/>
            <person name="Nemoto F."/>
            <person name="Kurokawa K."/>
            <person name="Hayashi T."/>
            <person name="Fukui M."/>
        </authorList>
    </citation>
    <scope>NUCLEOTIDE SEQUENCE [LARGE SCALE GENOMIC DNA]</scope>
</reference>
<dbReference type="EMBL" id="AP014633">
    <property type="protein sequence ID" value="BAP54408.1"/>
    <property type="molecule type" value="Genomic_DNA"/>
</dbReference>
<dbReference type="PANTHER" id="PTHR36302:SF1">
    <property type="entry name" value="COPPER CHAPERONE PCU(A)C"/>
    <property type="match status" value="1"/>
</dbReference>
<evidence type="ECO:0000313" key="3">
    <source>
        <dbReference type="EMBL" id="BAP54408.1"/>
    </source>
</evidence>
<dbReference type="Gene3D" id="2.60.40.1890">
    <property type="entry name" value="PCu(A)C copper chaperone"/>
    <property type="match status" value="1"/>
</dbReference>
<dbReference type="Pfam" id="PF04314">
    <property type="entry name" value="PCuAC"/>
    <property type="match status" value="1"/>
</dbReference>
<dbReference type="InterPro" id="IPR007410">
    <property type="entry name" value="LpqE-like"/>
</dbReference>
<organism evidence="3 4">
    <name type="scientific">Thioploca ingrica</name>
    <dbReference type="NCBI Taxonomy" id="40754"/>
    <lineage>
        <taxon>Bacteria</taxon>
        <taxon>Pseudomonadati</taxon>
        <taxon>Pseudomonadota</taxon>
        <taxon>Gammaproteobacteria</taxon>
        <taxon>Thiotrichales</taxon>
        <taxon>Thiotrichaceae</taxon>
        <taxon>Thioploca</taxon>
    </lineage>
</organism>
<dbReference type="Proteomes" id="UP000031623">
    <property type="component" value="Chromosome"/>
</dbReference>
<dbReference type="PANTHER" id="PTHR36302">
    <property type="entry name" value="BLR7088 PROTEIN"/>
    <property type="match status" value="1"/>
</dbReference>
<dbReference type="OrthoDB" id="9796962at2"/>
<dbReference type="InterPro" id="IPR036182">
    <property type="entry name" value="PCuAC_sf"/>
</dbReference>
<dbReference type="STRING" id="40754.THII_0111"/>
<dbReference type="SUPFAM" id="SSF110087">
    <property type="entry name" value="DR1885-like metal-binding protein"/>
    <property type="match status" value="1"/>
</dbReference>
<evidence type="ECO:0000313" key="4">
    <source>
        <dbReference type="Proteomes" id="UP000031623"/>
    </source>
</evidence>
<dbReference type="KEGG" id="tig:THII_0111"/>
<dbReference type="AlphaFoldDB" id="A0A090AAC1"/>
<dbReference type="HOGENOM" id="CLU_100939_1_3_6"/>
<feature type="chain" id="PRO_5001852649" description="Copper chaperone PCu(A)C" evidence="2">
    <location>
        <begin position="24"/>
        <end position="172"/>
    </location>
</feature>
<sequence>MYNKLTLFFLLVSYFCSSSWLYAETTSPVGDTPLVQIENGWVRAVPPQLTLTAAYMQLKNLTQQKLILVGASTPAFAKAEMHQTVFEDNMARMVPVEKLVISPQEVVMFKPKSLHFMLIDRQQPLQVGDTVTLTLQFEGNKTQIVKLEVKENNEAEDTPHQHSSPDSHDSAK</sequence>
<evidence type="ECO:0008006" key="5">
    <source>
        <dbReference type="Google" id="ProtNLM"/>
    </source>
</evidence>
<accession>A0A090AAC1</accession>
<name>A0A090AAC1_9GAMM</name>
<keyword evidence="2" id="KW-0732">Signal</keyword>
<gene>
    <name evidence="3" type="ORF">THII_0111</name>
</gene>
<keyword evidence="4" id="KW-1185">Reference proteome</keyword>
<feature type="region of interest" description="Disordered" evidence="1">
    <location>
        <begin position="150"/>
        <end position="172"/>
    </location>
</feature>
<evidence type="ECO:0000256" key="1">
    <source>
        <dbReference type="SAM" id="MobiDB-lite"/>
    </source>
</evidence>